<dbReference type="Pfam" id="PF00158">
    <property type="entry name" value="Sigma54_activat"/>
    <property type="match status" value="1"/>
</dbReference>
<reference evidence="7 8" key="1">
    <citation type="submission" date="2018-01" db="EMBL/GenBank/DDBJ databases">
        <title>Helicobacter pylori genome-wide association study shows promise for predicting gastric cancer risk.</title>
        <authorList>
            <person name="Berthenet E."/>
            <person name="Yahara K."/>
            <person name="Thorell K."/>
            <person name="Pascoe B."/>
            <person name="Meric G."/>
            <person name="Mikhail J.M."/>
            <person name="Engstrand L."/>
            <person name="Enroth H."/>
            <person name="Burette A."/>
            <person name="Megraud F."/>
            <person name="Atherton J."/>
            <person name="Smith S."/>
            <person name="Wilkinson T.S."/>
            <person name="Hitchings M.D."/>
            <person name="Falush D."/>
            <person name="Sheppard S.K."/>
        </authorList>
    </citation>
    <scope>NUCLEOTIDE SEQUENCE [LARGE SCALE GENOMIC DNA]</scope>
    <source>
        <strain evidence="7 8">GIL237</strain>
    </source>
</reference>
<keyword evidence="3" id="KW-0805">Transcription regulation</keyword>
<dbReference type="InterPro" id="IPR011006">
    <property type="entry name" value="CheY-like_superfamily"/>
</dbReference>
<dbReference type="GO" id="GO:0005524">
    <property type="term" value="F:ATP binding"/>
    <property type="evidence" value="ECO:0007669"/>
    <property type="project" value="UniProtKB-KW"/>
</dbReference>
<dbReference type="FunFam" id="3.40.50.300:FF:000006">
    <property type="entry name" value="DNA-binding transcriptional regulator NtrC"/>
    <property type="match status" value="1"/>
</dbReference>
<dbReference type="Proteomes" id="UP000244700">
    <property type="component" value="Unassembled WGS sequence"/>
</dbReference>
<evidence type="ECO:0000256" key="4">
    <source>
        <dbReference type="ARBA" id="ARBA00023125"/>
    </source>
</evidence>
<organism evidence="7 8">
    <name type="scientific">Helicobacter pylori</name>
    <name type="common">Campylobacter pylori</name>
    <dbReference type="NCBI Taxonomy" id="210"/>
    <lineage>
        <taxon>Bacteria</taxon>
        <taxon>Pseudomonadati</taxon>
        <taxon>Campylobacterota</taxon>
        <taxon>Epsilonproteobacteria</taxon>
        <taxon>Campylobacterales</taxon>
        <taxon>Helicobacteraceae</taxon>
        <taxon>Helicobacter</taxon>
    </lineage>
</organism>
<evidence type="ECO:0000313" key="7">
    <source>
        <dbReference type="EMBL" id="PUD79676.1"/>
    </source>
</evidence>
<dbReference type="PROSITE" id="PS00675">
    <property type="entry name" value="SIGMA54_INTERACT_1"/>
    <property type="match status" value="1"/>
</dbReference>
<dbReference type="PROSITE" id="PS50045">
    <property type="entry name" value="SIGMA54_INTERACT_4"/>
    <property type="match status" value="1"/>
</dbReference>
<dbReference type="InterPro" id="IPR003593">
    <property type="entry name" value="AAA+_ATPase"/>
</dbReference>
<protein>
    <submittedName>
        <fullName evidence="7">Sigma-54-dependent Fis family transcriptional regulator</fullName>
    </submittedName>
</protein>
<keyword evidence="2" id="KW-0067">ATP-binding</keyword>
<dbReference type="InterPro" id="IPR025662">
    <property type="entry name" value="Sigma_54_int_dom_ATP-bd_1"/>
</dbReference>
<keyword evidence="1" id="KW-0547">Nucleotide-binding</keyword>
<dbReference type="Gene3D" id="1.10.8.60">
    <property type="match status" value="1"/>
</dbReference>
<evidence type="ECO:0000259" key="6">
    <source>
        <dbReference type="PROSITE" id="PS50045"/>
    </source>
</evidence>
<dbReference type="PANTHER" id="PTHR32071">
    <property type="entry name" value="TRANSCRIPTIONAL REGULATORY PROTEIN"/>
    <property type="match status" value="1"/>
</dbReference>
<accession>A0A2T6VP78</accession>
<dbReference type="PROSITE" id="PS00676">
    <property type="entry name" value="SIGMA54_INTERACT_2"/>
    <property type="match status" value="1"/>
</dbReference>
<dbReference type="InterPro" id="IPR025943">
    <property type="entry name" value="Sigma_54_int_dom_ATP-bd_2"/>
</dbReference>
<evidence type="ECO:0000313" key="8">
    <source>
        <dbReference type="Proteomes" id="UP000244700"/>
    </source>
</evidence>
<dbReference type="Pfam" id="PF25601">
    <property type="entry name" value="AAA_lid_14"/>
    <property type="match status" value="1"/>
</dbReference>
<dbReference type="SUPFAM" id="SSF52540">
    <property type="entry name" value="P-loop containing nucleoside triphosphate hydrolases"/>
    <property type="match status" value="1"/>
</dbReference>
<evidence type="ECO:0000256" key="2">
    <source>
        <dbReference type="ARBA" id="ARBA00022840"/>
    </source>
</evidence>
<keyword evidence="4" id="KW-0238">DNA-binding</keyword>
<dbReference type="GO" id="GO:0006355">
    <property type="term" value="P:regulation of DNA-templated transcription"/>
    <property type="evidence" value="ECO:0007669"/>
    <property type="project" value="InterPro"/>
</dbReference>
<gene>
    <name evidence="7" type="ORF">C2R72_02995</name>
</gene>
<dbReference type="CDD" id="cd00009">
    <property type="entry name" value="AAA"/>
    <property type="match status" value="1"/>
</dbReference>
<evidence type="ECO:0000256" key="3">
    <source>
        <dbReference type="ARBA" id="ARBA00023015"/>
    </source>
</evidence>
<evidence type="ECO:0000256" key="5">
    <source>
        <dbReference type="ARBA" id="ARBA00023163"/>
    </source>
</evidence>
<dbReference type="Gene3D" id="3.40.50.2300">
    <property type="match status" value="1"/>
</dbReference>
<dbReference type="InterPro" id="IPR058031">
    <property type="entry name" value="AAA_lid_NorR"/>
</dbReference>
<feature type="non-terminal residue" evidence="7">
    <location>
        <position position="1"/>
    </location>
</feature>
<dbReference type="PANTHER" id="PTHR32071:SF21">
    <property type="entry name" value="TRANSCRIPTIONAL REGULATORY PROTEIN FLGR"/>
    <property type="match status" value="1"/>
</dbReference>
<dbReference type="InterPro" id="IPR002078">
    <property type="entry name" value="Sigma_54_int"/>
</dbReference>
<dbReference type="AlphaFoldDB" id="A0A2T6VP78"/>
<proteinExistence type="predicted"/>
<dbReference type="GO" id="GO:0003677">
    <property type="term" value="F:DNA binding"/>
    <property type="evidence" value="ECO:0007669"/>
    <property type="project" value="UniProtKB-KW"/>
</dbReference>
<name>A0A2T6VP78_HELPX</name>
<dbReference type="InterPro" id="IPR027417">
    <property type="entry name" value="P-loop_NTPase"/>
</dbReference>
<comment type="caution">
    <text evidence="7">The sequence shown here is derived from an EMBL/GenBank/DDBJ whole genome shotgun (WGS) entry which is preliminary data.</text>
</comment>
<dbReference type="Gene3D" id="3.40.50.300">
    <property type="entry name" value="P-loop containing nucleotide triphosphate hydrolases"/>
    <property type="match status" value="1"/>
</dbReference>
<dbReference type="EMBL" id="QBQT01000162">
    <property type="protein sequence ID" value="PUD79676.1"/>
    <property type="molecule type" value="Genomic_DNA"/>
</dbReference>
<evidence type="ECO:0000256" key="1">
    <source>
        <dbReference type="ARBA" id="ARBA00022741"/>
    </source>
</evidence>
<keyword evidence="5" id="KW-0804">Transcription</keyword>
<sequence length="314" mass="35592">GKYESIVITGNATLNKAIDSIRLGVKDFFQKPFKPELLLESIYRTKKVLEFQKKHPLEKPLKKPHKHSFLAASKALEESKRQALKVASTDANVMLLGESGVGKEVFAHFIHEHSQRSKHPFIAINMSAIPEHLLESELFGYQKGAFTDAIAPKMGLFESANKGTIFLDEIAEMPFQLQSKLLRVVQEKEITRLGDNKSVKIDVRFISATNANMKEKIASKEFREDLFFRLQIVPITIAPLRERVEEILPIAEIKLKEVCDAYHLGPKSFSKSAAKRLLEYSWHGNVRELLGVVERAAILSEGAEIQEKDLFLER</sequence>
<dbReference type="SMART" id="SM00382">
    <property type="entry name" value="AAA"/>
    <property type="match status" value="1"/>
</dbReference>
<dbReference type="SUPFAM" id="SSF52172">
    <property type="entry name" value="CheY-like"/>
    <property type="match status" value="1"/>
</dbReference>
<feature type="domain" description="Sigma-54 factor interaction" evidence="6">
    <location>
        <begin position="69"/>
        <end position="298"/>
    </location>
</feature>